<dbReference type="InterPro" id="IPR020683">
    <property type="entry name" value="DUF3447"/>
</dbReference>
<dbReference type="InterPro" id="IPR002110">
    <property type="entry name" value="Ankyrin_rpt"/>
</dbReference>
<dbReference type="SMART" id="SM00248">
    <property type="entry name" value="ANK"/>
    <property type="match status" value="3"/>
</dbReference>
<dbReference type="AlphaFoldDB" id="A0A1J4KGK9"/>
<proteinExistence type="predicted"/>
<dbReference type="EMBL" id="MLAK01000657">
    <property type="protein sequence ID" value="OHT08798.1"/>
    <property type="molecule type" value="Genomic_DNA"/>
</dbReference>
<evidence type="ECO:0000259" key="1">
    <source>
        <dbReference type="Pfam" id="PF11929"/>
    </source>
</evidence>
<dbReference type="InterPro" id="IPR036770">
    <property type="entry name" value="Ankyrin_rpt-contain_sf"/>
</dbReference>
<dbReference type="Gene3D" id="1.25.40.20">
    <property type="entry name" value="Ankyrin repeat-containing domain"/>
    <property type="match status" value="1"/>
</dbReference>
<dbReference type="GeneID" id="94837317"/>
<dbReference type="Pfam" id="PF11929">
    <property type="entry name" value="DUF3447"/>
    <property type="match status" value="1"/>
</dbReference>
<dbReference type="VEuPathDB" id="TrichDB:TRFO_22544"/>
<reference evidence="2" key="1">
    <citation type="submission" date="2016-10" db="EMBL/GenBank/DDBJ databases">
        <authorList>
            <person name="Benchimol M."/>
            <person name="Almeida L.G."/>
            <person name="Vasconcelos A.T."/>
            <person name="Perreira-Neves A."/>
            <person name="Rosa I.A."/>
            <person name="Tasca T."/>
            <person name="Bogo M.R."/>
            <person name="de Souza W."/>
        </authorList>
    </citation>
    <scope>NUCLEOTIDE SEQUENCE [LARGE SCALE GENOMIC DNA]</scope>
    <source>
        <strain evidence="2">K</strain>
    </source>
</reference>
<dbReference type="Proteomes" id="UP000179807">
    <property type="component" value="Unassembled WGS sequence"/>
</dbReference>
<dbReference type="SUPFAM" id="SSF48403">
    <property type="entry name" value="Ankyrin repeat"/>
    <property type="match status" value="1"/>
</dbReference>
<dbReference type="RefSeq" id="XP_068361934.1">
    <property type="nucleotide sequence ID" value="XM_068502613.1"/>
</dbReference>
<protein>
    <recommendedName>
        <fullName evidence="1">DUF3447 domain-containing protein</fullName>
    </recommendedName>
</protein>
<sequence>MKTLLIRVNDQSLTIKRQEAEVSQTLKDFIEKNPIDEIFETLSKANITSDMIKDVFITQNPTITHENWYQYKAFNKIFQIEFLNEKIANFYENGVPFYKEKNIKKLQLFEKLCFELTDENYDDTVLKMQSEMKTKNKYKKIAFGQVLFFATIINSPRIELFLKVAKEIDGMIGLFKEFYNYEFHFKESTAFLLNHRIKLGKEFPREFDWLKEHLFGKFQDLPLILDALTKDDVNTFIDIVGKDPELAENLQNATLPMPYRKVKGNLSPMNIAAAYGSIKCFKYLINNGIQLESIATIANAVIGGNAEIVQICFRSCNEINGKIIKYAYLYHHTELADWIFEQKNTDLPHKDPQFLCLLVRSANYSQMIRFMKDGSYEMESIFFYRSIFLYGNQLLLDWLTKMYKYDYNEVVDKNKNTLGLYIAANRLINPNKYFSEINPKINNCTYENMAYVATINGNYSMLKLMGQHHIDILNTQNILKCNALYAAIASRNLNVVKFITSQPFFNAKPYYLCVHPIKFTQQCKCDDIQEYLEKFLKRF</sequence>
<organism evidence="2 3">
    <name type="scientific">Tritrichomonas foetus</name>
    <dbReference type="NCBI Taxonomy" id="1144522"/>
    <lineage>
        <taxon>Eukaryota</taxon>
        <taxon>Metamonada</taxon>
        <taxon>Parabasalia</taxon>
        <taxon>Tritrichomonadida</taxon>
        <taxon>Tritrichomonadidae</taxon>
        <taxon>Tritrichomonas</taxon>
    </lineage>
</organism>
<feature type="domain" description="DUF3447" evidence="1">
    <location>
        <begin position="296"/>
        <end position="347"/>
    </location>
</feature>
<accession>A0A1J4KGK9</accession>
<evidence type="ECO:0000313" key="3">
    <source>
        <dbReference type="Proteomes" id="UP000179807"/>
    </source>
</evidence>
<comment type="caution">
    <text evidence="2">The sequence shown here is derived from an EMBL/GenBank/DDBJ whole genome shotgun (WGS) entry which is preliminary data.</text>
</comment>
<keyword evidence="3" id="KW-1185">Reference proteome</keyword>
<dbReference type="PANTHER" id="PTHR24159:SF5">
    <property type="entry name" value="ANK_REP_REGION DOMAIN-CONTAINING PROTEIN"/>
    <property type="match status" value="1"/>
</dbReference>
<gene>
    <name evidence="2" type="ORF">TRFO_22544</name>
</gene>
<evidence type="ECO:0000313" key="2">
    <source>
        <dbReference type="EMBL" id="OHT08798.1"/>
    </source>
</evidence>
<name>A0A1J4KGK9_9EUKA</name>
<dbReference type="PANTHER" id="PTHR24159">
    <property type="match status" value="1"/>
</dbReference>